<proteinExistence type="predicted"/>
<dbReference type="AlphaFoldDB" id="A0A923H7Y8"/>
<dbReference type="EMBL" id="JACNMF010000003">
    <property type="protein sequence ID" value="MBC3758551.1"/>
    <property type="molecule type" value="Genomic_DNA"/>
</dbReference>
<gene>
    <name evidence="1" type="ORF">H7U19_09060</name>
</gene>
<dbReference type="PIRSF" id="PIRSF037205">
    <property type="entry name" value="UCP037205"/>
    <property type="match status" value="1"/>
</dbReference>
<protein>
    <submittedName>
        <fullName evidence="1">DUF2256 domain-containing protein</fullName>
    </submittedName>
</protein>
<evidence type="ECO:0000313" key="2">
    <source>
        <dbReference type="Proteomes" id="UP000656244"/>
    </source>
</evidence>
<dbReference type="Proteomes" id="UP000656244">
    <property type="component" value="Unassembled WGS sequence"/>
</dbReference>
<dbReference type="PANTHER" id="PTHR37463">
    <property type="entry name" value="GSL3115 PROTEIN"/>
    <property type="match status" value="1"/>
</dbReference>
<dbReference type="InterPro" id="IPR017136">
    <property type="entry name" value="UCP037205"/>
</dbReference>
<name>A0A923H7Y8_9FLAO</name>
<keyword evidence="2" id="KW-1185">Reference proteome</keyword>
<organism evidence="1 2">
    <name type="scientific">Hyunsoonleella aquatilis</name>
    <dbReference type="NCBI Taxonomy" id="2762758"/>
    <lineage>
        <taxon>Bacteria</taxon>
        <taxon>Pseudomonadati</taxon>
        <taxon>Bacteroidota</taxon>
        <taxon>Flavobacteriia</taxon>
        <taxon>Flavobacteriales</taxon>
        <taxon>Flavobacteriaceae</taxon>
    </lineage>
</organism>
<comment type="caution">
    <text evidence="1">The sequence shown here is derived from an EMBL/GenBank/DDBJ whole genome shotgun (WGS) entry which is preliminary data.</text>
</comment>
<dbReference type="PANTHER" id="PTHR37463:SF1">
    <property type="entry name" value="DUF2256 DOMAIN-CONTAINING PROTEIN"/>
    <property type="match status" value="1"/>
</dbReference>
<dbReference type="Pfam" id="PF10013">
    <property type="entry name" value="DUF2256"/>
    <property type="match status" value="1"/>
</dbReference>
<dbReference type="RefSeq" id="WP_186561605.1">
    <property type="nucleotide sequence ID" value="NZ_JACNMF010000003.1"/>
</dbReference>
<accession>A0A923H7Y8</accession>
<evidence type="ECO:0000313" key="1">
    <source>
        <dbReference type="EMBL" id="MBC3758551.1"/>
    </source>
</evidence>
<sequence>MSHKKQYLPQKTCPTCKRPFAWRKKWEKNWDSVVYCSKKCRSNKTALA</sequence>
<reference evidence="1" key="1">
    <citation type="submission" date="2020-08" db="EMBL/GenBank/DDBJ databases">
        <title>Hyunsoonleella sp. strain SJ7 genome sequencing and assembly.</title>
        <authorList>
            <person name="Kim I."/>
        </authorList>
    </citation>
    <scope>NUCLEOTIDE SEQUENCE</scope>
    <source>
        <strain evidence="1">SJ7</strain>
    </source>
</reference>